<accession>A0A1G8RTA5</accession>
<dbReference type="Proteomes" id="UP000198853">
    <property type="component" value="Unassembled WGS sequence"/>
</dbReference>
<keyword evidence="1" id="KW-1133">Transmembrane helix</keyword>
<organism evidence="2 3">
    <name type="scientific">Natribacillus halophilus</name>
    <dbReference type="NCBI Taxonomy" id="549003"/>
    <lineage>
        <taxon>Bacteria</taxon>
        <taxon>Bacillati</taxon>
        <taxon>Bacillota</taxon>
        <taxon>Bacilli</taxon>
        <taxon>Bacillales</taxon>
        <taxon>Bacillaceae</taxon>
        <taxon>Natribacillus</taxon>
    </lineage>
</organism>
<dbReference type="EMBL" id="FNEN01000020">
    <property type="protein sequence ID" value="SDJ20159.1"/>
    <property type="molecule type" value="Genomic_DNA"/>
</dbReference>
<name>A0A1G8RTA5_9BACI</name>
<gene>
    <name evidence="2" type="ORF">SAMN04488123_12035</name>
</gene>
<sequence>MVIAFQIVLIVMMFCAFALAADRRKSKEEKATMAGLTLATMIAFIVSVVWL</sequence>
<keyword evidence="1" id="KW-0812">Transmembrane</keyword>
<evidence type="ECO:0000313" key="3">
    <source>
        <dbReference type="Proteomes" id="UP000198853"/>
    </source>
</evidence>
<dbReference type="AlphaFoldDB" id="A0A1G8RTA5"/>
<dbReference type="RefSeq" id="WP_176764790.1">
    <property type="nucleotide sequence ID" value="NZ_FNEN01000020.1"/>
</dbReference>
<keyword evidence="3" id="KW-1185">Reference proteome</keyword>
<evidence type="ECO:0000313" key="2">
    <source>
        <dbReference type="EMBL" id="SDJ20159.1"/>
    </source>
</evidence>
<reference evidence="2 3" key="1">
    <citation type="submission" date="2016-10" db="EMBL/GenBank/DDBJ databases">
        <authorList>
            <person name="de Groot N.N."/>
        </authorList>
    </citation>
    <scope>NUCLEOTIDE SEQUENCE [LARGE SCALE GENOMIC DNA]</scope>
    <source>
        <strain evidence="2 3">DSM 21771</strain>
    </source>
</reference>
<proteinExistence type="predicted"/>
<feature type="transmembrane region" description="Helical" evidence="1">
    <location>
        <begin position="30"/>
        <end position="50"/>
    </location>
</feature>
<keyword evidence="1" id="KW-0472">Membrane</keyword>
<evidence type="ECO:0000256" key="1">
    <source>
        <dbReference type="SAM" id="Phobius"/>
    </source>
</evidence>
<protein>
    <submittedName>
        <fullName evidence="2">Uncharacterized protein</fullName>
    </submittedName>
</protein>